<feature type="compositionally biased region" description="Basic and acidic residues" evidence="6">
    <location>
        <begin position="684"/>
        <end position="696"/>
    </location>
</feature>
<dbReference type="InterPro" id="IPR020846">
    <property type="entry name" value="MFS_dom"/>
</dbReference>
<feature type="transmembrane region" description="Helical" evidence="7">
    <location>
        <begin position="142"/>
        <end position="162"/>
    </location>
</feature>
<feature type="transmembrane region" description="Helical" evidence="7">
    <location>
        <begin position="296"/>
        <end position="316"/>
    </location>
</feature>
<feature type="transmembrane region" description="Helical" evidence="7">
    <location>
        <begin position="264"/>
        <end position="284"/>
    </location>
</feature>
<evidence type="ECO:0000256" key="1">
    <source>
        <dbReference type="ARBA" id="ARBA00005417"/>
    </source>
</evidence>
<evidence type="ECO:0000313" key="10">
    <source>
        <dbReference type="EMBL" id="SVA45161.1"/>
    </source>
</evidence>
<dbReference type="InterPro" id="IPR003439">
    <property type="entry name" value="ABC_transporter-like_ATP-bd"/>
</dbReference>
<dbReference type="SMART" id="SM00382">
    <property type="entry name" value="AAA"/>
    <property type="match status" value="2"/>
</dbReference>
<evidence type="ECO:0000259" key="9">
    <source>
        <dbReference type="PROSITE" id="PS50893"/>
    </source>
</evidence>
<dbReference type="InterPro" id="IPR017871">
    <property type="entry name" value="ABC_transporter-like_CS"/>
</dbReference>
<comment type="similarity">
    <text evidence="1">Belongs to the ABC transporter superfamily.</text>
</comment>
<evidence type="ECO:0000256" key="4">
    <source>
        <dbReference type="ARBA" id="ARBA00022840"/>
    </source>
</evidence>
<evidence type="ECO:0000256" key="5">
    <source>
        <dbReference type="ARBA" id="ARBA00022970"/>
    </source>
</evidence>
<dbReference type="SUPFAM" id="SSF52540">
    <property type="entry name" value="P-loop containing nucleoside triphosphate hydrolases"/>
    <property type="match status" value="2"/>
</dbReference>
<feature type="transmembrane region" description="Helical" evidence="7">
    <location>
        <begin position="78"/>
        <end position="105"/>
    </location>
</feature>
<proteinExistence type="inferred from homology"/>
<dbReference type="InterPro" id="IPR036259">
    <property type="entry name" value="MFS_trans_sf"/>
</dbReference>
<dbReference type="CDD" id="cd03224">
    <property type="entry name" value="ABC_TM1139_LivF_branched"/>
    <property type="match status" value="1"/>
</dbReference>
<dbReference type="CDD" id="cd06174">
    <property type="entry name" value="MFS"/>
    <property type="match status" value="1"/>
</dbReference>
<dbReference type="InterPro" id="IPR011701">
    <property type="entry name" value="MFS"/>
</dbReference>
<feature type="transmembrane region" description="Helical" evidence="7">
    <location>
        <begin position="322"/>
        <end position="345"/>
    </location>
</feature>
<feature type="transmembrane region" description="Helical" evidence="7">
    <location>
        <begin position="168"/>
        <end position="185"/>
    </location>
</feature>
<keyword evidence="7" id="KW-1133">Transmembrane helix</keyword>
<dbReference type="PANTHER" id="PTHR43820:SF4">
    <property type="entry name" value="HIGH-AFFINITY BRANCHED-CHAIN AMINO ACID TRANSPORT ATP-BINDING PROTEIN LIVF"/>
    <property type="match status" value="1"/>
</dbReference>
<feature type="region of interest" description="Disordered" evidence="6">
    <location>
        <begin position="674"/>
        <end position="700"/>
    </location>
</feature>
<evidence type="ECO:0008006" key="11">
    <source>
        <dbReference type="Google" id="ProtNLM"/>
    </source>
</evidence>
<dbReference type="GO" id="GO:0015658">
    <property type="term" value="F:branched-chain amino acid transmembrane transporter activity"/>
    <property type="evidence" value="ECO:0007669"/>
    <property type="project" value="TreeGrafter"/>
</dbReference>
<feature type="transmembrane region" description="Helical" evidence="7">
    <location>
        <begin position="226"/>
        <end position="244"/>
    </location>
</feature>
<dbReference type="PROSITE" id="PS00211">
    <property type="entry name" value="ABC_TRANSPORTER_1"/>
    <property type="match status" value="1"/>
</dbReference>
<dbReference type="AlphaFoldDB" id="A0A381VYI0"/>
<feature type="domain" description="ABC transporter" evidence="9">
    <location>
        <begin position="438"/>
        <end position="669"/>
    </location>
</feature>
<sequence>MRNIAGGGPLYPLLILFGLNAVDELDRAAFAILAPEIRDEFELGFQGLLTITAVVAVAALALQVPIAGMADRHSRVRLALIGALAWSVFSFSTGLATGIVFLAFVRSGSAIGKAVNDPTHNSLIADWFPPADRPKAFSFHRAANPVGGTIGVLTAGLLGYYFGWRAPFFVLAFPTLVLIIVAVRLREPIRGAHERRAVGAKAGAIDLEEAPPSYAEAWRMAWKISVLRRIFAAMPFLAVSFFGFETLNVLFLEEIFGLDVRARAIFVASLAPLSIIGLIIGARVATRLLARGPGLVLRFLALTSVLQGSLAAIYALSPNLSVAFVAAATIVICGAILGPGILAVLSMAAPPRARSMVFSIGSLWVLPGLLILPLVGWIADNWGIRYGMVVMLPIGVIGALIVSSAGPLIAGDIKDVWQTAAARSEVLLARQHGDRKLLLCRDLQVGYGDVQVLFDVNFEVEEGTIVALLGTNGAGKSTLLKAISGIVEAERGAIILDGRDVTHAPPNEIASHGISQLPGGIGVFPSLTVGENLRAGSWLSRRGDPNAARDRVLERFPQLADRLEDRAGDLSGGQQQMLGLAMAFLTRPRLLMIDELTLGLAPVVVEELLPLVREVRDEGVTVILVEQSVNTALTLAETAYFMEKGQIRFHGPTAELLQRPDILRSVFLEGAAAGAARAENQPEDDNRLVQKPERSPTDAPEVAPVLKVVGMRRSFGGIRAVDDVDLEVFPNEILGLIGPNGAGKTTLFDLICGFTSADDGSVFVDGQLLGGHTPAARSRMGLGRSFQDARLFPALTVEETLAVALDRWVTSRDPISAALRLPHSYRSERRTVGRVTELVELMGLGPYRTKFVNELSTGTRRIVDLACVVAHRPTVVLLDEPSSGIAQREAEALAPVIRRIRDEMGCALVVVEHDMALLRSIAERMVALDQGTVVAEGAPALVLEHPAVVASYLGSDPTALTRSDPAEN</sequence>
<dbReference type="Pfam" id="PF07690">
    <property type="entry name" value="MFS_1"/>
    <property type="match status" value="1"/>
</dbReference>
<dbReference type="InterPro" id="IPR003593">
    <property type="entry name" value="AAA+_ATPase"/>
</dbReference>
<accession>A0A381VYI0</accession>
<keyword evidence="5" id="KW-0029">Amino-acid transport</keyword>
<feature type="transmembrane region" description="Helical" evidence="7">
    <location>
        <begin position="47"/>
        <end position="66"/>
    </location>
</feature>
<dbReference type="PANTHER" id="PTHR43820">
    <property type="entry name" value="HIGH-AFFINITY BRANCHED-CHAIN AMINO ACID TRANSPORT ATP-BINDING PROTEIN LIVF"/>
    <property type="match status" value="1"/>
</dbReference>
<dbReference type="EMBL" id="UINC01010125">
    <property type="protein sequence ID" value="SVA45161.1"/>
    <property type="molecule type" value="Genomic_DNA"/>
</dbReference>
<dbReference type="GO" id="GO:0005524">
    <property type="term" value="F:ATP binding"/>
    <property type="evidence" value="ECO:0007669"/>
    <property type="project" value="UniProtKB-KW"/>
</dbReference>
<evidence type="ECO:0000259" key="8">
    <source>
        <dbReference type="PROSITE" id="PS50850"/>
    </source>
</evidence>
<dbReference type="GO" id="GO:0015807">
    <property type="term" value="P:L-amino acid transport"/>
    <property type="evidence" value="ECO:0007669"/>
    <property type="project" value="TreeGrafter"/>
</dbReference>
<dbReference type="InterPro" id="IPR027417">
    <property type="entry name" value="P-loop_NTPase"/>
</dbReference>
<evidence type="ECO:0000256" key="2">
    <source>
        <dbReference type="ARBA" id="ARBA00022448"/>
    </source>
</evidence>
<evidence type="ECO:0000256" key="6">
    <source>
        <dbReference type="SAM" id="MobiDB-lite"/>
    </source>
</evidence>
<name>A0A381VYI0_9ZZZZ</name>
<dbReference type="Gene3D" id="3.40.50.300">
    <property type="entry name" value="P-loop containing nucleotide triphosphate hydrolases"/>
    <property type="match status" value="2"/>
</dbReference>
<protein>
    <recommendedName>
        <fullName evidence="11">MFS transporter</fullName>
    </recommendedName>
</protein>
<feature type="domain" description="ABC transporter" evidence="9">
    <location>
        <begin position="706"/>
        <end position="955"/>
    </location>
</feature>
<keyword evidence="4" id="KW-0067">ATP-binding</keyword>
<evidence type="ECO:0000256" key="7">
    <source>
        <dbReference type="SAM" id="Phobius"/>
    </source>
</evidence>
<gene>
    <name evidence="10" type="ORF">METZ01_LOCUS98015</name>
</gene>
<dbReference type="SUPFAM" id="SSF103473">
    <property type="entry name" value="MFS general substrate transporter"/>
    <property type="match status" value="1"/>
</dbReference>
<dbReference type="GO" id="GO:0016887">
    <property type="term" value="F:ATP hydrolysis activity"/>
    <property type="evidence" value="ECO:0007669"/>
    <property type="project" value="InterPro"/>
</dbReference>
<organism evidence="10">
    <name type="scientific">marine metagenome</name>
    <dbReference type="NCBI Taxonomy" id="408172"/>
    <lineage>
        <taxon>unclassified sequences</taxon>
        <taxon>metagenomes</taxon>
        <taxon>ecological metagenomes</taxon>
    </lineage>
</organism>
<dbReference type="Gene3D" id="1.20.1250.20">
    <property type="entry name" value="MFS general substrate transporter like domains"/>
    <property type="match status" value="1"/>
</dbReference>
<keyword evidence="3" id="KW-0547">Nucleotide-binding</keyword>
<evidence type="ECO:0000256" key="3">
    <source>
        <dbReference type="ARBA" id="ARBA00022741"/>
    </source>
</evidence>
<dbReference type="PROSITE" id="PS50893">
    <property type="entry name" value="ABC_TRANSPORTER_2"/>
    <property type="match status" value="2"/>
</dbReference>
<keyword evidence="7" id="KW-0812">Transmembrane</keyword>
<keyword evidence="7" id="KW-0472">Membrane</keyword>
<feature type="transmembrane region" description="Helical" evidence="7">
    <location>
        <begin position="357"/>
        <end position="378"/>
    </location>
</feature>
<dbReference type="Pfam" id="PF00005">
    <property type="entry name" value="ABC_tran"/>
    <property type="match status" value="2"/>
</dbReference>
<feature type="domain" description="Major facilitator superfamily (MFS) profile" evidence="8">
    <location>
        <begin position="12"/>
        <end position="410"/>
    </location>
</feature>
<feature type="transmembrane region" description="Helical" evidence="7">
    <location>
        <begin position="384"/>
        <end position="410"/>
    </location>
</feature>
<dbReference type="PROSITE" id="PS50850">
    <property type="entry name" value="MFS"/>
    <property type="match status" value="1"/>
</dbReference>
<dbReference type="InterPro" id="IPR052156">
    <property type="entry name" value="BCAA_Transport_ATP-bd_LivF"/>
</dbReference>
<reference evidence="10" key="1">
    <citation type="submission" date="2018-05" db="EMBL/GenBank/DDBJ databases">
        <authorList>
            <person name="Lanie J.A."/>
            <person name="Ng W.-L."/>
            <person name="Kazmierczak K.M."/>
            <person name="Andrzejewski T.M."/>
            <person name="Davidsen T.M."/>
            <person name="Wayne K.J."/>
            <person name="Tettelin H."/>
            <person name="Glass J.I."/>
            <person name="Rusch D."/>
            <person name="Podicherti R."/>
            <person name="Tsui H.-C.T."/>
            <person name="Winkler M.E."/>
        </authorList>
    </citation>
    <scope>NUCLEOTIDE SEQUENCE</scope>
</reference>
<keyword evidence="2" id="KW-0813">Transport</keyword>